<dbReference type="HOGENOM" id="CLU_000022_69_2_1"/>
<dbReference type="SUPFAM" id="SSF53901">
    <property type="entry name" value="Thiolase-like"/>
    <property type="match status" value="2"/>
</dbReference>
<comment type="similarity">
    <text evidence="1 4">Belongs to the thiolase-like superfamily. Beta-ketoacyl-ACP synthases family.</text>
</comment>
<evidence type="ECO:0000256" key="1">
    <source>
        <dbReference type="ARBA" id="ARBA00008467"/>
    </source>
</evidence>
<organism evidence="6 7">
    <name type="scientific">Thalassiosira pseudonana</name>
    <name type="common">Marine diatom</name>
    <name type="synonym">Cyclotella nana</name>
    <dbReference type="NCBI Taxonomy" id="35128"/>
    <lineage>
        <taxon>Eukaryota</taxon>
        <taxon>Sar</taxon>
        <taxon>Stramenopiles</taxon>
        <taxon>Ochrophyta</taxon>
        <taxon>Bacillariophyta</taxon>
        <taxon>Coscinodiscophyceae</taxon>
        <taxon>Thalassiosirophycidae</taxon>
        <taxon>Thalassiosirales</taxon>
        <taxon>Thalassiosiraceae</taxon>
        <taxon>Thalassiosira</taxon>
    </lineage>
</organism>
<dbReference type="Pfam" id="PF02801">
    <property type="entry name" value="Ketoacyl-synt_C"/>
    <property type="match status" value="1"/>
</dbReference>
<evidence type="ECO:0000313" key="6">
    <source>
        <dbReference type="EMBL" id="EED91197.1"/>
    </source>
</evidence>
<evidence type="ECO:0000259" key="5">
    <source>
        <dbReference type="PROSITE" id="PS52004"/>
    </source>
</evidence>
<name>B8C5X7_THAPS</name>
<dbReference type="KEGG" id="tps:THAPSDRAFT_262879"/>
<dbReference type="InterPro" id="IPR014031">
    <property type="entry name" value="Ketoacyl_synth_C"/>
</dbReference>
<feature type="domain" description="Ketosynthase family 3 (KS3)" evidence="5">
    <location>
        <begin position="20"/>
        <end position="468"/>
    </location>
</feature>
<reference evidence="6 7" key="1">
    <citation type="journal article" date="2004" name="Science">
        <title>The genome of the diatom Thalassiosira pseudonana: ecology, evolution, and metabolism.</title>
        <authorList>
            <person name="Armbrust E.V."/>
            <person name="Berges J.A."/>
            <person name="Bowler C."/>
            <person name="Green B.R."/>
            <person name="Martinez D."/>
            <person name="Putnam N.H."/>
            <person name="Zhou S."/>
            <person name="Allen A.E."/>
            <person name="Apt K.E."/>
            <person name="Bechner M."/>
            <person name="Brzezinski M.A."/>
            <person name="Chaal B.K."/>
            <person name="Chiovitti A."/>
            <person name="Davis A.K."/>
            <person name="Demarest M.S."/>
            <person name="Detter J.C."/>
            <person name="Glavina T."/>
            <person name="Goodstein D."/>
            <person name="Hadi M.Z."/>
            <person name="Hellsten U."/>
            <person name="Hildebrand M."/>
            <person name="Jenkins B.D."/>
            <person name="Jurka J."/>
            <person name="Kapitonov V.V."/>
            <person name="Kroger N."/>
            <person name="Lau W.W."/>
            <person name="Lane T.W."/>
            <person name="Larimer F.W."/>
            <person name="Lippmeier J.C."/>
            <person name="Lucas S."/>
            <person name="Medina M."/>
            <person name="Montsant A."/>
            <person name="Obornik M."/>
            <person name="Parker M.S."/>
            <person name="Palenik B."/>
            <person name="Pazour G.J."/>
            <person name="Richardson P.M."/>
            <person name="Rynearson T.A."/>
            <person name="Saito M.A."/>
            <person name="Schwartz D.C."/>
            <person name="Thamatrakoln K."/>
            <person name="Valentin K."/>
            <person name="Vardi A."/>
            <person name="Wilkerson F.P."/>
            <person name="Rokhsar D.S."/>
        </authorList>
    </citation>
    <scope>NUCLEOTIDE SEQUENCE [LARGE SCALE GENOMIC DNA]</scope>
    <source>
        <strain evidence="6 7">CCMP1335</strain>
    </source>
</reference>
<dbReference type="GO" id="GO:0005739">
    <property type="term" value="C:mitochondrion"/>
    <property type="evidence" value="ECO:0000318"/>
    <property type="project" value="GO_Central"/>
</dbReference>
<dbReference type="PROSITE" id="PS52004">
    <property type="entry name" value="KS3_2"/>
    <property type="match status" value="1"/>
</dbReference>
<keyword evidence="7" id="KW-1185">Reference proteome</keyword>
<dbReference type="GO" id="GO:0004315">
    <property type="term" value="F:3-oxoacyl-[acyl-carrier-protein] synthase activity"/>
    <property type="evidence" value="ECO:0000318"/>
    <property type="project" value="GO_Central"/>
</dbReference>
<dbReference type="OMA" id="DVMVCGA"/>
<dbReference type="InterPro" id="IPR020841">
    <property type="entry name" value="PKS_Beta-ketoAc_synthase_dom"/>
</dbReference>
<dbReference type="PANTHER" id="PTHR11712">
    <property type="entry name" value="POLYKETIDE SYNTHASE-RELATED"/>
    <property type="match status" value="1"/>
</dbReference>
<dbReference type="GO" id="GO:0006633">
    <property type="term" value="P:fatty acid biosynthetic process"/>
    <property type="evidence" value="ECO:0000318"/>
    <property type="project" value="GO_Central"/>
</dbReference>
<dbReference type="RefSeq" id="XP_002291090.1">
    <property type="nucleotide sequence ID" value="XM_002291054.1"/>
</dbReference>
<dbReference type="CDD" id="cd00834">
    <property type="entry name" value="KAS_I_II"/>
    <property type="match status" value="1"/>
</dbReference>
<dbReference type="PANTHER" id="PTHR11712:SF336">
    <property type="entry name" value="3-OXOACYL-[ACYL-CARRIER-PROTEIN] SYNTHASE, MITOCHONDRIAL"/>
    <property type="match status" value="1"/>
</dbReference>
<gene>
    <name evidence="6" type="primary">KAS2</name>
    <name evidence="6" type="ORF">THAPSDRAFT_262879</name>
</gene>
<evidence type="ECO:0000256" key="3">
    <source>
        <dbReference type="ARBA" id="ARBA00022679"/>
    </source>
</evidence>
<evidence type="ECO:0000256" key="2">
    <source>
        <dbReference type="ARBA" id="ARBA00013191"/>
    </source>
</evidence>
<sequence length="470" mass="50005">MCRRRTLSFILGKRYICTTRRRVVVTGLGAITPLGPNIETTWQSVLSPGTTGSNGHGITSLKTALEHQNVSPDQFQREWEILLTSRFVQLAMIAAKEAMHRSGLDVWLGNDRQQTNESDATIQQRREGFGVSIGNGMSSTRDISMASTLLAFQADPSRAHRKLSPHFVPRILPNSPSARVAIQHNLRGPNLSHSEACAAGACAIAHAVELIQSGRAKGMVAGGCESAVEALGLIGFSRLRALSDTTEVSDEGCSEASRPFDETRNGFVLAEGSAMLVLEEYSQAVTRKANILAEVVGIGYSGDAFHITAPEPSGEGAARAMKKAAEDASLANGMNDIDYINAHATSTPVGDVAELNAIRLALLQSESSEQRNNTPLLVSSTKGATGHLLGAAGAIEAALTVSAVSNSTVPPTQNLSKISDEVLMLLHPNDGTRLIHLVKNEPIQKELRYALSNSFGFGGANVSLLFTKCL</sequence>
<evidence type="ECO:0000313" key="7">
    <source>
        <dbReference type="Proteomes" id="UP000001449"/>
    </source>
</evidence>
<dbReference type="eggNOG" id="KOG1394">
    <property type="taxonomic scope" value="Eukaryota"/>
</dbReference>
<evidence type="ECO:0000256" key="4">
    <source>
        <dbReference type="RuleBase" id="RU003694"/>
    </source>
</evidence>
<dbReference type="FunFam" id="3.40.47.10:FF:000094">
    <property type="entry name" value="3-oxoacyl-[acyl-carrier-protein] synthase 2"/>
    <property type="match status" value="1"/>
</dbReference>
<keyword evidence="6" id="KW-0012">Acyltransferase</keyword>
<dbReference type="AlphaFoldDB" id="B8C5X7"/>
<dbReference type="STRING" id="35128.B8C5X7"/>
<keyword evidence="3 4" id="KW-0808">Transferase</keyword>
<dbReference type="SMART" id="SM00825">
    <property type="entry name" value="PKS_KS"/>
    <property type="match status" value="1"/>
</dbReference>
<accession>B8C5X7</accession>
<dbReference type="Proteomes" id="UP000001449">
    <property type="component" value="Chromosome 6"/>
</dbReference>
<protein>
    <recommendedName>
        <fullName evidence="2">beta-ketoacyl-[acyl-carrier-protein] synthase I</fullName>
        <ecNumber evidence="2">2.3.1.41</ecNumber>
    </recommendedName>
</protein>
<dbReference type="Pfam" id="PF00109">
    <property type="entry name" value="ketoacyl-synt"/>
    <property type="match status" value="1"/>
</dbReference>
<dbReference type="EMBL" id="CM000643">
    <property type="protein sequence ID" value="EED91197.1"/>
    <property type="molecule type" value="Genomic_DNA"/>
</dbReference>
<dbReference type="InParanoid" id="B8C5X7"/>
<reference evidence="6 7" key="2">
    <citation type="journal article" date="2008" name="Nature">
        <title>The Phaeodactylum genome reveals the evolutionary history of diatom genomes.</title>
        <authorList>
            <person name="Bowler C."/>
            <person name="Allen A.E."/>
            <person name="Badger J.H."/>
            <person name="Grimwood J."/>
            <person name="Jabbari K."/>
            <person name="Kuo A."/>
            <person name="Maheswari U."/>
            <person name="Martens C."/>
            <person name="Maumus F."/>
            <person name="Otillar R.P."/>
            <person name="Rayko E."/>
            <person name="Salamov A."/>
            <person name="Vandepoele K."/>
            <person name="Beszteri B."/>
            <person name="Gruber A."/>
            <person name="Heijde M."/>
            <person name="Katinka M."/>
            <person name="Mock T."/>
            <person name="Valentin K."/>
            <person name="Verret F."/>
            <person name="Berges J.A."/>
            <person name="Brownlee C."/>
            <person name="Cadoret J.P."/>
            <person name="Chiovitti A."/>
            <person name="Choi C.J."/>
            <person name="Coesel S."/>
            <person name="De Martino A."/>
            <person name="Detter J.C."/>
            <person name="Durkin C."/>
            <person name="Falciatore A."/>
            <person name="Fournet J."/>
            <person name="Haruta M."/>
            <person name="Huysman M.J."/>
            <person name="Jenkins B.D."/>
            <person name="Jiroutova K."/>
            <person name="Jorgensen R.E."/>
            <person name="Joubert Y."/>
            <person name="Kaplan A."/>
            <person name="Kroger N."/>
            <person name="Kroth P.G."/>
            <person name="La Roche J."/>
            <person name="Lindquist E."/>
            <person name="Lommer M."/>
            <person name="Martin-Jezequel V."/>
            <person name="Lopez P.J."/>
            <person name="Lucas S."/>
            <person name="Mangogna M."/>
            <person name="McGinnis K."/>
            <person name="Medlin L.K."/>
            <person name="Montsant A."/>
            <person name="Oudot-Le Secq M.P."/>
            <person name="Napoli C."/>
            <person name="Obornik M."/>
            <person name="Parker M.S."/>
            <person name="Petit J.L."/>
            <person name="Porcel B.M."/>
            <person name="Poulsen N."/>
            <person name="Robison M."/>
            <person name="Rychlewski L."/>
            <person name="Rynearson T.A."/>
            <person name="Schmutz J."/>
            <person name="Shapiro H."/>
            <person name="Siaut M."/>
            <person name="Stanley M."/>
            <person name="Sussman M.R."/>
            <person name="Taylor A.R."/>
            <person name="Vardi A."/>
            <person name="von Dassow P."/>
            <person name="Vyverman W."/>
            <person name="Willis A."/>
            <person name="Wyrwicz L.S."/>
            <person name="Rokhsar D.S."/>
            <person name="Weissenbach J."/>
            <person name="Armbrust E.V."/>
            <person name="Green B.R."/>
            <person name="Van de Peer Y."/>
            <person name="Grigoriev I.V."/>
        </authorList>
    </citation>
    <scope>NUCLEOTIDE SEQUENCE [LARGE SCALE GENOMIC DNA]</scope>
    <source>
        <strain evidence="6 7">CCMP1335</strain>
    </source>
</reference>
<dbReference type="PaxDb" id="35128-Thaps262879"/>
<dbReference type="InterPro" id="IPR000794">
    <property type="entry name" value="Beta-ketoacyl_synthase"/>
</dbReference>
<dbReference type="Gene3D" id="3.40.47.10">
    <property type="match status" value="1"/>
</dbReference>
<dbReference type="InterPro" id="IPR016039">
    <property type="entry name" value="Thiolase-like"/>
</dbReference>
<dbReference type="InterPro" id="IPR014030">
    <property type="entry name" value="Ketoacyl_synth_N"/>
</dbReference>
<proteinExistence type="inferred from homology"/>
<dbReference type="EC" id="2.3.1.41" evidence="2"/>
<dbReference type="GeneID" id="7445965"/>